<keyword evidence="1" id="KW-0472">Membrane</keyword>
<feature type="transmembrane region" description="Helical" evidence="1">
    <location>
        <begin position="130"/>
        <end position="150"/>
    </location>
</feature>
<protein>
    <recommendedName>
        <fullName evidence="2">7 transmembrane helices usually fused to an inactive transglutaminase domain-containing protein</fullName>
    </recommendedName>
</protein>
<feature type="transmembrane region" description="Helical" evidence="1">
    <location>
        <begin position="17"/>
        <end position="37"/>
    </location>
</feature>
<proteinExistence type="predicted"/>
<accession>A0A1F7H0N5</accession>
<feature type="transmembrane region" description="Helical" evidence="1">
    <location>
        <begin position="67"/>
        <end position="94"/>
    </location>
</feature>
<dbReference type="InterPro" id="IPR025840">
    <property type="entry name" value="7TM_transglut"/>
</dbReference>
<comment type="caution">
    <text evidence="3">The sequence shown here is derived from an EMBL/GenBank/DDBJ whole genome shotgun (WGS) entry which is preliminary data.</text>
</comment>
<sequence>MFETFVQHLIEARVPEYTIILLLYLPLVSLVVTFSRYIIGWKSLSIYSSILLTFALYHMSRDVSGEVFLIIGLVQGGILIFFSSLVALLLQIFLAEIRLHYLAKISIAMSFVTIVIFMLLYFASEVVNDTFIKLNPISVLIVIVVMEIFIRSYIRKGWRKSLILIANTIGLSYVMFIILAQNSFKEFVLKHPEVIIYSIVLNIIIGSWRGLRISEFLRFKDIHSTTFYDSEYPKE</sequence>
<feature type="transmembrane region" description="Helical" evidence="1">
    <location>
        <begin position="162"/>
        <end position="182"/>
    </location>
</feature>
<evidence type="ECO:0000256" key="1">
    <source>
        <dbReference type="SAM" id="Phobius"/>
    </source>
</evidence>
<dbReference type="Pfam" id="PF14402">
    <property type="entry name" value="7TM_transglut"/>
    <property type="match status" value="1"/>
</dbReference>
<feature type="transmembrane region" description="Helical" evidence="1">
    <location>
        <begin position="101"/>
        <end position="124"/>
    </location>
</feature>
<name>A0A1F7H0N5_9BACT</name>
<dbReference type="Proteomes" id="UP000177159">
    <property type="component" value="Unassembled WGS sequence"/>
</dbReference>
<evidence type="ECO:0000313" key="4">
    <source>
        <dbReference type="Proteomes" id="UP000177159"/>
    </source>
</evidence>
<evidence type="ECO:0000259" key="2">
    <source>
        <dbReference type="Pfam" id="PF14402"/>
    </source>
</evidence>
<evidence type="ECO:0000313" key="3">
    <source>
        <dbReference type="EMBL" id="OGK24613.1"/>
    </source>
</evidence>
<dbReference type="AlphaFoldDB" id="A0A1F7H0N5"/>
<feature type="transmembrane region" description="Helical" evidence="1">
    <location>
        <begin position="194"/>
        <end position="211"/>
    </location>
</feature>
<gene>
    <name evidence="3" type="ORF">A3C24_02375</name>
</gene>
<keyword evidence="1" id="KW-0812">Transmembrane</keyword>
<dbReference type="EMBL" id="MFZM01000005">
    <property type="protein sequence ID" value="OGK24613.1"/>
    <property type="molecule type" value="Genomic_DNA"/>
</dbReference>
<feature type="domain" description="7 transmembrane helices usually fused to an inactive transglutaminase" evidence="2">
    <location>
        <begin position="21"/>
        <end position="222"/>
    </location>
</feature>
<keyword evidence="1" id="KW-1133">Transmembrane helix</keyword>
<reference evidence="3 4" key="1">
    <citation type="journal article" date="2016" name="Nat. Commun.">
        <title>Thousands of microbial genomes shed light on interconnected biogeochemical processes in an aquifer system.</title>
        <authorList>
            <person name="Anantharaman K."/>
            <person name="Brown C.T."/>
            <person name="Hug L.A."/>
            <person name="Sharon I."/>
            <person name="Castelle C.J."/>
            <person name="Probst A.J."/>
            <person name="Thomas B.C."/>
            <person name="Singh A."/>
            <person name="Wilkins M.J."/>
            <person name="Karaoz U."/>
            <person name="Brodie E.L."/>
            <person name="Williams K.H."/>
            <person name="Hubbard S.S."/>
            <person name="Banfield J.F."/>
        </authorList>
    </citation>
    <scope>NUCLEOTIDE SEQUENCE [LARGE SCALE GENOMIC DNA]</scope>
</reference>
<organism evidence="3 4">
    <name type="scientific">Candidatus Roizmanbacteria bacterium RIFCSPHIGHO2_02_FULL_37_24</name>
    <dbReference type="NCBI Taxonomy" id="1802037"/>
    <lineage>
        <taxon>Bacteria</taxon>
        <taxon>Candidatus Roizmaniibacteriota</taxon>
    </lineage>
</organism>